<sequence length="422" mass="48617">METERLPLKELIPYRNNAKKHPQYHVDQIKRSIEQFGNIDPIAIDENNMILEGHGRYLALKALGVLEVPVIRIDHLSAEEKKAYILAHNQLTLNTGFDLPILEEELSEIASLDMTDFGFSTRFWERPILDIHSDEADSFRKEEEERVETSVDEGVIYQLGRHRLMCGDATNPEHVAKLLDGKRIDLYLTDPPYNVSYEGKTAEALTIQNDNLSRLAFEVFLCQAFSAVDNHLKAGGAFYIWYADKERLSVSKALESFGWDIKQTLIWVKDHFVLGRQDYQWQHEPCLYGWKGGAKHYFISDFSLTTLFESSQSLFQLTKGELISLIQDYQEEMPTTILREGKPFQNKEHPTMKPIPLMERLIRNSSRQGELVFDSFLGSGSTLLACENLNRRCYGMELDPKYVSVTLKRYEELTGQKPIRLG</sequence>
<proteinExistence type="inferred from homology"/>
<dbReference type="AlphaFoldDB" id="A0A3P5XSC7"/>
<dbReference type="GO" id="GO:0008170">
    <property type="term" value="F:N-methyltransferase activity"/>
    <property type="evidence" value="ECO:0007669"/>
    <property type="project" value="InterPro"/>
</dbReference>
<dbReference type="PIRSF" id="PIRSF036758">
    <property type="entry name" value="Aden_M_ParB"/>
    <property type="match status" value="1"/>
</dbReference>
<dbReference type="GO" id="GO:0032259">
    <property type="term" value="P:methylation"/>
    <property type="evidence" value="ECO:0007669"/>
    <property type="project" value="UniProtKB-KW"/>
</dbReference>
<keyword evidence="7" id="KW-1185">Reference proteome</keyword>
<dbReference type="InterPro" id="IPR002941">
    <property type="entry name" value="DNA_methylase_N4/N6"/>
</dbReference>
<protein>
    <recommendedName>
        <fullName evidence="4">Methyltransferase</fullName>
        <ecNumber evidence="4">2.1.1.-</ecNumber>
    </recommendedName>
</protein>
<dbReference type="Gene3D" id="3.40.50.150">
    <property type="entry name" value="Vaccinia Virus protein VP39"/>
    <property type="match status" value="1"/>
</dbReference>
<dbReference type="RefSeq" id="WP_125074900.1">
    <property type="nucleotide sequence ID" value="NZ_BLKN01000007.1"/>
</dbReference>
<evidence type="ECO:0000256" key="1">
    <source>
        <dbReference type="ARBA" id="ARBA00022603"/>
    </source>
</evidence>
<feature type="domain" description="ParB-like N-terminal" evidence="5">
    <location>
        <begin position="4"/>
        <end position="90"/>
    </location>
</feature>
<dbReference type="InterPro" id="IPR003115">
    <property type="entry name" value="ParB_N"/>
</dbReference>
<dbReference type="Pfam" id="PF01555">
    <property type="entry name" value="N6_N4_Mtase"/>
    <property type="match status" value="1"/>
</dbReference>
<dbReference type="InterPro" id="IPR015840">
    <property type="entry name" value="DNA_MeTrfase_ParB"/>
</dbReference>
<organism evidence="6 7">
    <name type="scientific">Streptococcus canis</name>
    <dbReference type="NCBI Taxonomy" id="1329"/>
    <lineage>
        <taxon>Bacteria</taxon>
        <taxon>Bacillati</taxon>
        <taxon>Bacillota</taxon>
        <taxon>Bacilli</taxon>
        <taxon>Lactobacillales</taxon>
        <taxon>Streptococcaceae</taxon>
        <taxon>Streptococcus</taxon>
    </lineage>
</organism>
<dbReference type="Gene3D" id="3.90.1530.10">
    <property type="entry name" value="Conserved hypothetical protein from pyrococcus furiosus pfu- 392566-001, ParB domain"/>
    <property type="match status" value="1"/>
</dbReference>
<dbReference type="PRINTS" id="PR00508">
    <property type="entry name" value="S21N4MTFRASE"/>
</dbReference>
<keyword evidence="2 6" id="KW-0808">Transferase</keyword>
<dbReference type="EMBL" id="UXEP01000050">
    <property type="protein sequence ID" value="VDC43628.1"/>
    <property type="molecule type" value="Genomic_DNA"/>
</dbReference>
<dbReference type="Proteomes" id="UP000280759">
    <property type="component" value="Unassembled WGS sequence"/>
</dbReference>
<dbReference type="SUPFAM" id="SSF53335">
    <property type="entry name" value="S-adenosyl-L-methionine-dependent methyltransferases"/>
    <property type="match status" value="1"/>
</dbReference>
<evidence type="ECO:0000256" key="4">
    <source>
        <dbReference type="RuleBase" id="RU362026"/>
    </source>
</evidence>
<dbReference type="EC" id="2.1.1.-" evidence="4"/>
<keyword evidence="3" id="KW-0680">Restriction system</keyword>
<evidence type="ECO:0000256" key="2">
    <source>
        <dbReference type="ARBA" id="ARBA00022679"/>
    </source>
</evidence>
<accession>A0A3P5XSC7</accession>
<gene>
    <name evidence="6" type="primary">dpnA</name>
    <name evidence="6" type="ORF">FMV2238Y02_21450</name>
</gene>
<dbReference type="SMART" id="SM00470">
    <property type="entry name" value="ParB"/>
    <property type="match status" value="1"/>
</dbReference>
<evidence type="ECO:0000313" key="7">
    <source>
        <dbReference type="Proteomes" id="UP000280759"/>
    </source>
</evidence>
<dbReference type="InterPro" id="IPR001091">
    <property type="entry name" value="RM_Methyltransferase"/>
</dbReference>
<evidence type="ECO:0000313" key="6">
    <source>
        <dbReference type="EMBL" id="VDC43628.1"/>
    </source>
</evidence>
<comment type="similarity">
    <text evidence="4">Belongs to the N(4)/N(6)-methyltransferase family.</text>
</comment>
<reference evidence="6 7" key="1">
    <citation type="submission" date="2018-10" db="EMBL/GenBank/DDBJ databases">
        <authorList>
            <consortium name="Molecular Microbiology and Infection Unit (UMMI)"/>
            <person name="Machado M."/>
        </authorList>
    </citation>
    <scope>NUCLEOTIDE SEQUENCE [LARGE SCALE GENOMIC DNA]</scope>
    <source>
        <strain evidence="6">FMV2238.02</strain>
    </source>
</reference>
<dbReference type="InterPro" id="IPR036086">
    <property type="entry name" value="ParB/Sulfiredoxin_sf"/>
</dbReference>
<dbReference type="SUPFAM" id="SSF110849">
    <property type="entry name" value="ParB/Sulfiredoxin"/>
    <property type="match status" value="1"/>
</dbReference>
<dbReference type="CDD" id="cd16403">
    <property type="entry name" value="ParB_N_like_MT"/>
    <property type="match status" value="1"/>
</dbReference>
<evidence type="ECO:0000259" key="5">
    <source>
        <dbReference type="SMART" id="SM00470"/>
    </source>
</evidence>
<dbReference type="GO" id="GO:0009307">
    <property type="term" value="P:DNA restriction-modification system"/>
    <property type="evidence" value="ECO:0007669"/>
    <property type="project" value="UniProtKB-KW"/>
</dbReference>
<keyword evidence="1 6" id="KW-0489">Methyltransferase</keyword>
<dbReference type="InterPro" id="IPR029063">
    <property type="entry name" value="SAM-dependent_MTases_sf"/>
</dbReference>
<dbReference type="GO" id="GO:0003677">
    <property type="term" value="F:DNA binding"/>
    <property type="evidence" value="ECO:0007669"/>
    <property type="project" value="InterPro"/>
</dbReference>
<evidence type="ECO:0000256" key="3">
    <source>
        <dbReference type="ARBA" id="ARBA00022747"/>
    </source>
</evidence>
<name>A0A3P5XSC7_STRCB</name>